<dbReference type="Pfam" id="PF01370">
    <property type="entry name" value="Epimerase"/>
    <property type="match status" value="1"/>
</dbReference>
<gene>
    <name evidence="2" type="ORF">AMSG_00782</name>
</gene>
<evidence type="ECO:0000313" key="2">
    <source>
        <dbReference type="EMBL" id="KNC50621.1"/>
    </source>
</evidence>
<dbReference type="GO" id="GO:0004029">
    <property type="term" value="F:aldehyde dehydrogenase (NAD+) activity"/>
    <property type="evidence" value="ECO:0007669"/>
    <property type="project" value="TreeGrafter"/>
</dbReference>
<dbReference type="PANTHER" id="PTHR48079:SF6">
    <property type="entry name" value="NAD(P)-BINDING DOMAIN-CONTAINING PROTEIN-RELATED"/>
    <property type="match status" value="1"/>
</dbReference>
<dbReference type="EMBL" id="GL349435">
    <property type="protein sequence ID" value="KNC50621.1"/>
    <property type="molecule type" value="Genomic_DNA"/>
</dbReference>
<sequence>MHAAVTGGTGFLGANLAQVLEASDAVAQVTVFGLPGSETQYLAPCAKATFVAGDITDAEDVAAALAPRPPPGGGNPVPIDVVFHLCGDTSFWKPLYARQAAINIGGTRNVIAAARAAGIPRLIHTSTADVELEPMPADYNYGETKREAEAEALAADSPLMCVVALRPGMLVGPYDFTLQFGRLFINLAAGDVPAIPCGGTSVACVRAVAAAHLAAATAPADLVGGRAFALGGHNVSYAEVFAAIARRVEVPPPRCVLPQFALVGYAWVVELWATWVSRVHPELNPGQARYMSISHEVDSSGAAAALGYTVPTLDDILDSAHEWYVANGFM</sequence>
<dbReference type="STRING" id="461836.A0A0L0DEQ6"/>
<dbReference type="InterPro" id="IPR036291">
    <property type="entry name" value="NAD(P)-bd_dom_sf"/>
</dbReference>
<evidence type="ECO:0000259" key="1">
    <source>
        <dbReference type="Pfam" id="PF01370"/>
    </source>
</evidence>
<proteinExistence type="predicted"/>
<organism evidence="2 3">
    <name type="scientific">Thecamonas trahens ATCC 50062</name>
    <dbReference type="NCBI Taxonomy" id="461836"/>
    <lineage>
        <taxon>Eukaryota</taxon>
        <taxon>Apusozoa</taxon>
        <taxon>Apusomonadida</taxon>
        <taxon>Apusomonadidae</taxon>
        <taxon>Thecamonas</taxon>
    </lineage>
</organism>
<reference evidence="2 3" key="1">
    <citation type="submission" date="2010-05" db="EMBL/GenBank/DDBJ databases">
        <title>The Genome Sequence of Thecamonas trahens ATCC 50062.</title>
        <authorList>
            <consortium name="The Broad Institute Genome Sequencing Platform"/>
            <person name="Russ C."/>
            <person name="Cuomo C."/>
            <person name="Shea T."/>
            <person name="Young S.K."/>
            <person name="Zeng Q."/>
            <person name="Koehrsen M."/>
            <person name="Haas B."/>
            <person name="Borodovsky M."/>
            <person name="Guigo R."/>
            <person name="Alvarado L."/>
            <person name="Berlin A."/>
            <person name="Bochicchio J."/>
            <person name="Borenstein D."/>
            <person name="Chapman S."/>
            <person name="Chen Z."/>
            <person name="Freedman E."/>
            <person name="Gellesch M."/>
            <person name="Goldberg J."/>
            <person name="Griggs A."/>
            <person name="Gujja S."/>
            <person name="Heilman E."/>
            <person name="Heiman D."/>
            <person name="Hepburn T."/>
            <person name="Howarth C."/>
            <person name="Jen D."/>
            <person name="Larson L."/>
            <person name="Mehta T."/>
            <person name="Park D."/>
            <person name="Pearson M."/>
            <person name="Roberts A."/>
            <person name="Saif S."/>
            <person name="Shenoy N."/>
            <person name="Sisk P."/>
            <person name="Stolte C."/>
            <person name="Sykes S."/>
            <person name="Thomson T."/>
            <person name="Walk T."/>
            <person name="White J."/>
            <person name="Yandava C."/>
            <person name="Burger G."/>
            <person name="Gray M.W."/>
            <person name="Holland P.W.H."/>
            <person name="King N."/>
            <person name="Lang F.B.F."/>
            <person name="Roger A.J."/>
            <person name="Ruiz-Trillo I."/>
            <person name="Lander E."/>
            <person name="Nusbaum C."/>
        </authorList>
    </citation>
    <scope>NUCLEOTIDE SEQUENCE [LARGE SCALE GENOMIC DNA]</scope>
    <source>
        <strain evidence="2 3">ATCC 50062</strain>
    </source>
</reference>
<dbReference type="AlphaFoldDB" id="A0A0L0DEQ6"/>
<feature type="domain" description="NAD-dependent epimerase/dehydratase" evidence="1">
    <location>
        <begin position="4"/>
        <end position="231"/>
    </location>
</feature>
<name>A0A0L0DEQ6_THETB</name>
<dbReference type="Gene3D" id="3.40.50.720">
    <property type="entry name" value="NAD(P)-binding Rossmann-like Domain"/>
    <property type="match status" value="1"/>
</dbReference>
<accession>A0A0L0DEQ6</accession>
<protein>
    <submittedName>
        <fullName evidence="2">NAD-dependent epimerase/dehydratase</fullName>
    </submittedName>
</protein>
<dbReference type="GeneID" id="25560569"/>
<dbReference type="GO" id="GO:0005737">
    <property type="term" value="C:cytoplasm"/>
    <property type="evidence" value="ECO:0007669"/>
    <property type="project" value="TreeGrafter"/>
</dbReference>
<dbReference type="eggNOG" id="KOG1502">
    <property type="taxonomic scope" value="Eukaryota"/>
</dbReference>
<dbReference type="InterPro" id="IPR051783">
    <property type="entry name" value="NAD(P)-dependent_oxidoreduct"/>
</dbReference>
<dbReference type="InterPro" id="IPR001509">
    <property type="entry name" value="Epimerase_deHydtase"/>
</dbReference>
<dbReference type="Proteomes" id="UP000054408">
    <property type="component" value="Unassembled WGS sequence"/>
</dbReference>
<dbReference type="OrthoDB" id="10058185at2759"/>
<keyword evidence="3" id="KW-1185">Reference proteome</keyword>
<dbReference type="PANTHER" id="PTHR48079">
    <property type="entry name" value="PROTEIN YEEZ"/>
    <property type="match status" value="1"/>
</dbReference>
<evidence type="ECO:0000313" key="3">
    <source>
        <dbReference type="Proteomes" id="UP000054408"/>
    </source>
</evidence>
<dbReference type="SUPFAM" id="SSF51735">
    <property type="entry name" value="NAD(P)-binding Rossmann-fold domains"/>
    <property type="match status" value="1"/>
</dbReference>
<dbReference type="RefSeq" id="XP_013762508.1">
    <property type="nucleotide sequence ID" value="XM_013907054.1"/>
</dbReference>